<dbReference type="Proteomes" id="UP000324748">
    <property type="component" value="Unassembled WGS sequence"/>
</dbReference>
<accession>A0A5B0NGE9</accession>
<dbReference type="OrthoDB" id="3255021at2759"/>
<sequence length="157" mass="17746">MGNEFADRKAAEARNPAFLDTSIRGSLAAEKTALIQREQLWKRSPRVAFPTQSAIHQLCSGHVPLNAFQFKSKKVPYLICTTCGATKSVDHYLVSCSRFNKARTVARRILQDERITEISTRSLLHNPRAFKATKSFIQISARLPQFRQREDAKGSLQ</sequence>
<comment type="caution">
    <text evidence="1">The sequence shown here is derived from an EMBL/GenBank/DDBJ whole genome shotgun (WGS) entry which is preliminary data.</text>
</comment>
<evidence type="ECO:0008006" key="3">
    <source>
        <dbReference type="Google" id="ProtNLM"/>
    </source>
</evidence>
<evidence type="ECO:0000313" key="1">
    <source>
        <dbReference type="EMBL" id="KAA1086929.1"/>
    </source>
</evidence>
<reference evidence="1 2" key="1">
    <citation type="submission" date="2019-05" db="EMBL/GenBank/DDBJ databases">
        <title>Emergence of the Ug99 lineage of the wheat stem rust pathogen through somatic hybridization.</title>
        <authorList>
            <person name="Li F."/>
            <person name="Upadhyaya N.M."/>
            <person name="Sperschneider J."/>
            <person name="Matny O."/>
            <person name="Nguyen-Phuc H."/>
            <person name="Mago R."/>
            <person name="Raley C."/>
            <person name="Miller M.E."/>
            <person name="Silverstein K.A.T."/>
            <person name="Henningsen E."/>
            <person name="Hirsch C.D."/>
            <person name="Visser B."/>
            <person name="Pretorius Z.A."/>
            <person name="Steffenson B.J."/>
            <person name="Schwessinger B."/>
            <person name="Dodds P.N."/>
            <person name="Figueroa M."/>
        </authorList>
    </citation>
    <scope>NUCLEOTIDE SEQUENCE [LARGE SCALE GENOMIC DNA]</scope>
    <source>
        <strain evidence="1">21-0</strain>
    </source>
</reference>
<name>A0A5B0NGE9_PUCGR</name>
<evidence type="ECO:0000313" key="2">
    <source>
        <dbReference type="Proteomes" id="UP000324748"/>
    </source>
</evidence>
<protein>
    <recommendedName>
        <fullName evidence="3">Reverse transcriptase zinc-binding domain-containing protein</fullName>
    </recommendedName>
</protein>
<proteinExistence type="predicted"/>
<dbReference type="EMBL" id="VSWC01000105">
    <property type="protein sequence ID" value="KAA1086929.1"/>
    <property type="molecule type" value="Genomic_DNA"/>
</dbReference>
<gene>
    <name evidence="1" type="ORF">PGT21_016010</name>
</gene>
<organism evidence="1 2">
    <name type="scientific">Puccinia graminis f. sp. tritici</name>
    <dbReference type="NCBI Taxonomy" id="56615"/>
    <lineage>
        <taxon>Eukaryota</taxon>
        <taxon>Fungi</taxon>
        <taxon>Dikarya</taxon>
        <taxon>Basidiomycota</taxon>
        <taxon>Pucciniomycotina</taxon>
        <taxon>Pucciniomycetes</taxon>
        <taxon>Pucciniales</taxon>
        <taxon>Pucciniaceae</taxon>
        <taxon>Puccinia</taxon>
    </lineage>
</organism>
<dbReference type="AlphaFoldDB" id="A0A5B0NGE9"/>
<keyword evidence="2" id="KW-1185">Reference proteome</keyword>